<evidence type="ECO:0000313" key="3">
    <source>
        <dbReference type="Proteomes" id="UP001374584"/>
    </source>
</evidence>
<organism evidence="2 3">
    <name type="scientific">Phaseolus coccineus</name>
    <name type="common">Scarlet runner bean</name>
    <name type="synonym">Phaseolus multiflorus</name>
    <dbReference type="NCBI Taxonomy" id="3886"/>
    <lineage>
        <taxon>Eukaryota</taxon>
        <taxon>Viridiplantae</taxon>
        <taxon>Streptophyta</taxon>
        <taxon>Embryophyta</taxon>
        <taxon>Tracheophyta</taxon>
        <taxon>Spermatophyta</taxon>
        <taxon>Magnoliopsida</taxon>
        <taxon>eudicotyledons</taxon>
        <taxon>Gunneridae</taxon>
        <taxon>Pentapetalae</taxon>
        <taxon>rosids</taxon>
        <taxon>fabids</taxon>
        <taxon>Fabales</taxon>
        <taxon>Fabaceae</taxon>
        <taxon>Papilionoideae</taxon>
        <taxon>50 kb inversion clade</taxon>
        <taxon>NPAAA clade</taxon>
        <taxon>indigoferoid/millettioid clade</taxon>
        <taxon>Phaseoleae</taxon>
        <taxon>Phaseolus</taxon>
    </lineage>
</organism>
<comment type="caution">
    <text evidence="2">The sequence shown here is derived from an EMBL/GenBank/DDBJ whole genome shotgun (WGS) entry which is preliminary data.</text>
</comment>
<name>A0AAN9MI08_PHACN</name>
<dbReference type="PANTHER" id="PTHR33264">
    <property type="entry name" value="EXPRESSED PROTEIN"/>
    <property type="match status" value="1"/>
</dbReference>
<dbReference type="PANTHER" id="PTHR33264:SF8">
    <property type="entry name" value="EXPRESSED PROTEIN"/>
    <property type="match status" value="1"/>
</dbReference>
<proteinExistence type="predicted"/>
<gene>
    <name evidence="2" type="ORF">VNO80_14290</name>
</gene>
<dbReference type="AlphaFoldDB" id="A0AAN9MI08"/>
<keyword evidence="3" id="KW-1185">Reference proteome</keyword>
<evidence type="ECO:0000256" key="1">
    <source>
        <dbReference type="SAM" id="Phobius"/>
    </source>
</evidence>
<sequence length="189" mass="20701">MSVMSKRVVFRPVVSHRRRGFLRQSGSFPGSGTRLGEAVGGTAAVCCCFSFGLANMVYLAMYKLPASLYQKMLRRKRQRRLQSKKEGLEAAAAAAAAAASHVRRCTCGGCDDIMGAGRVYPLCSDDGVDVAAVRRLSEAEKDPELLELEKKMWERFYESGFWRSPSQIDRNVIIGVSSSAPTLQPSSVN</sequence>
<keyword evidence="1" id="KW-0812">Transmembrane</keyword>
<reference evidence="2 3" key="1">
    <citation type="submission" date="2024-01" db="EMBL/GenBank/DDBJ databases">
        <title>The genomes of 5 underutilized Papilionoideae crops provide insights into root nodulation and disease resistanc.</title>
        <authorList>
            <person name="Jiang F."/>
        </authorList>
    </citation>
    <scope>NUCLEOTIDE SEQUENCE [LARGE SCALE GENOMIC DNA]</scope>
    <source>
        <strain evidence="2">JINMINGXINNONG_FW02</strain>
        <tissue evidence="2">Leaves</tissue>
    </source>
</reference>
<accession>A0AAN9MI08</accession>
<dbReference type="Proteomes" id="UP001374584">
    <property type="component" value="Unassembled WGS sequence"/>
</dbReference>
<feature type="transmembrane region" description="Helical" evidence="1">
    <location>
        <begin position="38"/>
        <end position="62"/>
    </location>
</feature>
<keyword evidence="1" id="KW-1133">Transmembrane helix</keyword>
<dbReference type="EMBL" id="JAYMYR010000006">
    <property type="protein sequence ID" value="KAK7355045.1"/>
    <property type="molecule type" value="Genomic_DNA"/>
</dbReference>
<keyword evidence="1" id="KW-0472">Membrane</keyword>
<protein>
    <submittedName>
        <fullName evidence="2">Uncharacterized protein</fullName>
    </submittedName>
</protein>
<evidence type="ECO:0000313" key="2">
    <source>
        <dbReference type="EMBL" id="KAK7355045.1"/>
    </source>
</evidence>